<evidence type="ECO:0000313" key="3">
    <source>
        <dbReference type="EMBL" id="KRR27690.1"/>
    </source>
</evidence>
<dbReference type="EMBL" id="LLYA01000112">
    <property type="protein sequence ID" value="KRR27690.1"/>
    <property type="molecule type" value="Genomic_DNA"/>
</dbReference>
<feature type="domain" description="GST C-terminal" evidence="2">
    <location>
        <begin position="92"/>
        <end position="221"/>
    </location>
</feature>
<dbReference type="SFLD" id="SFLDG01150">
    <property type="entry name" value="Main.1:_Beta-like"/>
    <property type="match status" value="1"/>
</dbReference>
<keyword evidence="4" id="KW-1185">Reference proteome</keyword>
<keyword evidence="3" id="KW-0808">Transferase</keyword>
<dbReference type="OrthoDB" id="9810080at2"/>
<dbReference type="SUPFAM" id="SSF47616">
    <property type="entry name" value="GST C-terminal domain-like"/>
    <property type="match status" value="1"/>
</dbReference>
<dbReference type="InterPro" id="IPR004045">
    <property type="entry name" value="Glutathione_S-Trfase_N"/>
</dbReference>
<dbReference type="InterPro" id="IPR040079">
    <property type="entry name" value="Glutathione_S-Trfase"/>
</dbReference>
<dbReference type="AlphaFoldDB" id="A0A0R3N6L6"/>
<dbReference type="Gene3D" id="3.40.30.10">
    <property type="entry name" value="Glutaredoxin"/>
    <property type="match status" value="1"/>
</dbReference>
<proteinExistence type="predicted"/>
<name>A0A0R3N6L6_9BRAD</name>
<reference evidence="3 4" key="1">
    <citation type="submission" date="2014-03" db="EMBL/GenBank/DDBJ databases">
        <title>Bradyrhizobium valentinum sp. nov., isolated from effective nodules of Lupinus mariae-josephae, a lupine endemic of basic-lime soils in Eastern Spain.</title>
        <authorList>
            <person name="Duran D."/>
            <person name="Rey L."/>
            <person name="Navarro A."/>
            <person name="Busquets A."/>
            <person name="Imperial J."/>
            <person name="Ruiz-Argueso T."/>
        </authorList>
    </citation>
    <scope>NUCLEOTIDE SEQUENCE [LARGE SCALE GENOMIC DNA]</scope>
    <source>
        <strain evidence="3 4">Ro19</strain>
    </source>
</reference>
<dbReference type="CDD" id="cd03046">
    <property type="entry name" value="GST_N_GTT1_like"/>
    <property type="match status" value="1"/>
</dbReference>
<evidence type="ECO:0000259" key="1">
    <source>
        <dbReference type="PROSITE" id="PS50404"/>
    </source>
</evidence>
<dbReference type="PROSITE" id="PS50404">
    <property type="entry name" value="GST_NTER"/>
    <property type="match status" value="1"/>
</dbReference>
<dbReference type="PANTHER" id="PTHR44051:SF8">
    <property type="entry name" value="GLUTATHIONE S-TRANSFERASE GSTA"/>
    <property type="match status" value="1"/>
</dbReference>
<dbReference type="RefSeq" id="WP_057843536.1">
    <property type="nucleotide sequence ID" value="NZ_LLYA01000112.1"/>
</dbReference>
<evidence type="ECO:0000259" key="2">
    <source>
        <dbReference type="PROSITE" id="PS50405"/>
    </source>
</evidence>
<dbReference type="InterPro" id="IPR010987">
    <property type="entry name" value="Glutathione-S-Trfase_C-like"/>
</dbReference>
<protein>
    <submittedName>
        <fullName evidence="3">Glutathione S-transferase</fullName>
    </submittedName>
</protein>
<organism evidence="3 4">
    <name type="scientific">Bradyrhizobium retamae</name>
    <dbReference type="NCBI Taxonomy" id="1300035"/>
    <lineage>
        <taxon>Bacteria</taxon>
        <taxon>Pseudomonadati</taxon>
        <taxon>Pseudomonadota</taxon>
        <taxon>Alphaproteobacteria</taxon>
        <taxon>Hyphomicrobiales</taxon>
        <taxon>Nitrobacteraceae</taxon>
        <taxon>Bradyrhizobium</taxon>
    </lineage>
</organism>
<dbReference type="Gene3D" id="1.20.1050.10">
    <property type="match status" value="1"/>
</dbReference>
<gene>
    <name evidence="3" type="ORF">CQ13_03385</name>
</gene>
<accession>A0A0R3N6L6</accession>
<dbReference type="Pfam" id="PF02798">
    <property type="entry name" value="GST_N"/>
    <property type="match status" value="1"/>
</dbReference>
<dbReference type="SUPFAM" id="SSF52833">
    <property type="entry name" value="Thioredoxin-like"/>
    <property type="match status" value="1"/>
</dbReference>
<comment type="caution">
    <text evidence="3">The sequence shown here is derived from an EMBL/GenBank/DDBJ whole genome shotgun (WGS) entry which is preliminary data.</text>
</comment>
<evidence type="ECO:0000313" key="4">
    <source>
        <dbReference type="Proteomes" id="UP000052023"/>
    </source>
</evidence>
<feature type="domain" description="GST N-terminal" evidence="1">
    <location>
        <begin position="4"/>
        <end position="85"/>
    </location>
</feature>
<dbReference type="GO" id="GO:0016740">
    <property type="term" value="F:transferase activity"/>
    <property type="evidence" value="ECO:0007669"/>
    <property type="project" value="UniProtKB-KW"/>
</dbReference>
<dbReference type="SFLD" id="SFLDG00358">
    <property type="entry name" value="Main_(cytGST)"/>
    <property type="match status" value="1"/>
</dbReference>
<dbReference type="InterPro" id="IPR036282">
    <property type="entry name" value="Glutathione-S-Trfase_C_sf"/>
</dbReference>
<dbReference type="Pfam" id="PF13410">
    <property type="entry name" value="GST_C_2"/>
    <property type="match status" value="1"/>
</dbReference>
<dbReference type="PANTHER" id="PTHR44051">
    <property type="entry name" value="GLUTATHIONE S-TRANSFERASE-RELATED"/>
    <property type="match status" value="1"/>
</dbReference>
<dbReference type="Proteomes" id="UP000052023">
    <property type="component" value="Unassembled WGS sequence"/>
</dbReference>
<dbReference type="PROSITE" id="PS50405">
    <property type="entry name" value="GST_CTER"/>
    <property type="match status" value="1"/>
</dbReference>
<dbReference type="InterPro" id="IPR036249">
    <property type="entry name" value="Thioredoxin-like_sf"/>
</dbReference>
<dbReference type="SFLD" id="SFLDS00019">
    <property type="entry name" value="Glutathione_Transferase_(cytos"/>
    <property type="match status" value="1"/>
</dbReference>
<sequence length="225" mass="24960">MSATPDLTLWGVGTSRTIRPHWAMHELGLSYKVKPIGPRTGETKTAEYTRLNPRQKIPLLQDGDFCIGESAAIVAYLSRTYSTPDRSLIPETQRELAAWLEWCFFIVAELDSTSLYVMRRHRADALGHIYGVAPEVVAQAGEYFRQQLRHVEVALADGRTFLMGDQFTSADILLTTCLDWAVAYGVCICDNAQPYLERIQSRAAYQQAVAANVPVAPITPAAAKV</sequence>